<protein>
    <submittedName>
        <fullName evidence="1">Uncharacterized protein</fullName>
    </submittedName>
</protein>
<proteinExistence type="predicted"/>
<organism evidence="1 2">
    <name type="scientific">Parelaphostrongylus tenuis</name>
    <name type="common">Meningeal worm</name>
    <dbReference type="NCBI Taxonomy" id="148309"/>
    <lineage>
        <taxon>Eukaryota</taxon>
        <taxon>Metazoa</taxon>
        <taxon>Ecdysozoa</taxon>
        <taxon>Nematoda</taxon>
        <taxon>Chromadorea</taxon>
        <taxon>Rhabditida</taxon>
        <taxon>Rhabditina</taxon>
        <taxon>Rhabditomorpha</taxon>
        <taxon>Strongyloidea</taxon>
        <taxon>Metastrongylidae</taxon>
        <taxon>Parelaphostrongylus</taxon>
    </lineage>
</organism>
<dbReference type="Proteomes" id="UP001196413">
    <property type="component" value="Unassembled WGS sequence"/>
</dbReference>
<dbReference type="AlphaFoldDB" id="A0AAD5WID7"/>
<keyword evidence="2" id="KW-1185">Reference proteome</keyword>
<evidence type="ECO:0000313" key="1">
    <source>
        <dbReference type="EMBL" id="KAJ1371061.1"/>
    </source>
</evidence>
<reference evidence="1" key="1">
    <citation type="submission" date="2021-06" db="EMBL/GenBank/DDBJ databases">
        <title>Parelaphostrongylus tenuis whole genome reference sequence.</title>
        <authorList>
            <person name="Garwood T.J."/>
            <person name="Larsen P.A."/>
            <person name="Fountain-Jones N.M."/>
            <person name="Garbe J.R."/>
            <person name="Macchietto M.G."/>
            <person name="Kania S.A."/>
            <person name="Gerhold R.W."/>
            <person name="Richards J.E."/>
            <person name="Wolf T.M."/>
        </authorList>
    </citation>
    <scope>NUCLEOTIDE SEQUENCE</scope>
    <source>
        <strain evidence="1">MNPRO001-30</strain>
        <tissue evidence="1">Meninges</tissue>
    </source>
</reference>
<accession>A0AAD5WID7</accession>
<evidence type="ECO:0000313" key="2">
    <source>
        <dbReference type="Proteomes" id="UP001196413"/>
    </source>
</evidence>
<sequence length="125" mass="13590">MRSSACGSSLKFPLRKSLNVIATRSRTFDVTGLTTLPVAMAYSTAPDVHAQVPGIASREGGAQASIFDVLESQDRSALLPDGVISANLGQLEVRMTYVPLQCQMFISDSTEDRGRFLILNILWKN</sequence>
<comment type="caution">
    <text evidence="1">The sequence shown here is derived from an EMBL/GenBank/DDBJ whole genome shotgun (WGS) entry which is preliminary data.</text>
</comment>
<gene>
    <name evidence="1" type="ORF">KIN20_032932</name>
</gene>
<name>A0AAD5WID7_PARTN</name>
<dbReference type="EMBL" id="JAHQIW010006896">
    <property type="protein sequence ID" value="KAJ1371061.1"/>
    <property type="molecule type" value="Genomic_DNA"/>
</dbReference>